<keyword evidence="5" id="KW-0111">Calcium/phospholipid-binding</keyword>
<dbReference type="InterPro" id="IPR018502">
    <property type="entry name" value="Annexin_repeat"/>
</dbReference>
<dbReference type="GO" id="GO:0006950">
    <property type="term" value="P:response to stress"/>
    <property type="evidence" value="ECO:0007669"/>
    <property type="project" value="UniProtKB-ARBA"/>
</dbReference>
<dbReference type="EMBL" id="OZ075121">
    <property type="protein sequence ID" value="CAL4900482.1"/>
    <property type="molecule type" value="Genomic_DNA"/>
</dbReference>
<dbReference type="SUPFAM" id="SSF47874">
    <property type="entry name" value="Annexin"/>
    <property type="match status" value="1"/>
</dbReference>
<accession>A0ABC8W061</accession>
<evidence type="ECO:0000256" key="3">
    <source>
        <dbReference type="ARBA" id="ARBA00022837"/>
    </source>
</evidence>
<keyword evidence="1" id="KW-0479">Metal-binding</keyword>
<evidence type="ECO:0000256" key="4">
    <source>
        <dbReference type="ARBA" id="ARBA00023216"/>
    </source>
</evidence>
<keyword evidence="4" id="KW-0041">Annexin</keyword>
<dbReference type="SMART" id="SM00335">
    <property type="entry name" value="ANX"/>
    <property type="match status" value="3"/>
</dbReference>
<organism evidence="6 7">
    <name type="scientific">Urochloa decumbens</name>
    <dbReference type="NCBI Taxonomy" id="240449"/>
    <lineage>
        <taxon>Eukaryota</taxon>
        <taxon>Viridiplantae</taxon>
        <taxon>Streptophyta</taxon>
        <taxon>Embryophyta</taxon>
        <taxon>Tracheophyta</taxon>
        <taxon>Spermatophyta</taxon>
        <taxon>Magnoliopsida</taxon>
        <taxon>Liliopsida</taxon>
        <taxon>Poales</taxon>
        <taxon>Poaceae</taxon>
        <taxon>PACMAD clade</taxon>
        <taxon>Panicoideae</taxon>
        <taxon>Panicodae</taxon>
        <taxon>Paniceae</taxon>
        <taxon>Melinidinae</taxon>
        <taxon>Urochloa</taxon>
    </lineage>
</organism>
<name>A0ABC8W061_9POAL</name>
<dbReference type="PANTHER" id="PTHR10502">
    <property type="entry name" value="ANNEXIN"/>
    <property type="match status" value="1"/>
</dbReference>
<evidence type="ECO:0000256" key="5">
    <source>
        <dbReference type="ARBA" id="ARBA00023302"/>
    </source>
</evidence>
<keyword evidence="3" id="KW-0106">Calcium</keyword>
<dbReference type="AlphaFoldDB" id="A0ABC8W061"/>
<evidence type="ECO:0000313" key="7">
    <source>
        <dbReference type="Proteomes" id="UP001497457"/>
    </source>
</evidence>
<proteinExistence type="predicted"/>
<keyword evidence="2" id="KW-0677">Repeat</keyword>
<evidence type="ECO:0000256" key="2">
    <source>
        <dbReference type="ARBA" id="ARBA00022737"/>
    </source>
</evidence>
<dbReference type="PANTHER" id="PTHR10502:SF196">
    <property type="entry name" value="ANNEXIN D4"/>
    <property type="match status" value="1"/>
</dbReference>
<evidence type="ECO:0008006" key="8">
    <source>
        <dbReference type="Google" id="ProtNLM"/>
    </source>
</evidence>
<dbReference type="Gene3D" id="1.10.220.10">
    <property type="entry name" value="Annexin"/>
    <property type="match status" value="3"/>
</dbReference>
<gene>
    <name evidence="6" type="ORF">URODEC1_LOCUS8722</name>
</gene>
<sequence>MADEVQQLTRAFSGLGGLGVDEPTMVSLLARWRKQPEKRSGFRKGFPGFFKSHGEIDRCEEEYMLHLAAEFARFKNLMVLWAMHPWERDARLAHHVLHQSHPAAVLVEVACTRSADELLGARRAYHALFHHSLEEDVAYRARDKPYCNLLVGLVSAYRYEGPRVSEEVARAEAKALGAAVKGGAAGGKLLAEDGEVVRILTTRSKPHLVETFKYYKEMHGRRVEEDLGKSGEETLVEAVLCLAAPARYFSQVIEGALRDGADHHGKEALTRVAVTRSDHDMDEIAAAYQEQFGNKLEDAIAAKAHGHYRDALLSLVGAHHQQ</sequence>
<dbReference type="Pfam" id="PF00191">
    <property type="entry name" value="Annexin"/>
    <property type="match status" value="2"/>
</dbReference>
<reference evidence="6" key="1">
    <citation type="submission" date="2024-10" db="EMBL/GenBank/DDBJ databases">
        <authorList>
            <person name="Ryan C."/>
        </authorList>
    </citation>
    <scope>NUCLEOTIDE SEQUENCE [LARGE SCALE GENOMIC DNA]</scope>
</reference>
<dbReference type="GO" id="GO:0005544">
    <property type="term" value="F:calcium-dependent phospholipid binding"/>
    <property type="evidence" value="ECO:0007669"/>
    <property type="project" value="UniProtKB-KW"/>
</dbReference>
<evidence type="ECO:0000313" key="6">
    <source>
        <dbReference type="EMBL" id="CAL4900482.1"/>
    </source>
</evidence>
<protein>
    <recommendedName>
        <fullName evidence="8">Annexin D4</fullName>
    </recommendedName>
</protein>
<evidence type="ECO:0000256" key="1">
    <source>
        <dbReference type="ARBA" id="ARBA00022723"/>
    </source>
</evidence>
<dbReference type="GO" id="GO:0046872">
    <property type="term" value="F:metal ion binding"/>
    <property type="evidence" value="ECO:0007669"/>
    <property type="project" value="UniProtKB-KW"/>
</dbReference>
<dbReference type="InterPro" id="IPR037104">
    <property type="entry name" value="Annexin_sf"/>
</dbReference>
<keyword evidence="7" id="KW-1185">Reference proteome</keyword>
<dbReference type="FunFam" id="1.10.220.10:FF:000006">
    <property type="entry name" value="Annexin"/>
    <property type="match status" value="1"/>
</dbReference>
<dbReference type="FunFam" id="1.10.220.10:FF:000014">
    <property type="entry name" value="annexin D4"/>
    <property type="match status" value="1"/>
</dbReference>
<dbReference type="Proteomes" id="UP001497457">
    <property type="component" value="Chromosome 11b"/>
</dbReference>
<dbReference type="PROSITE" id="PS51897">
    <property type="entry name" value="ANNEXIN_2"/>
    <property type="match status" value="1"/>
</dbReference>